<gene>
    <name evidence="3" type="ORF">ACFO9K_17920</name>
</gene>
<name>A0ABD5Q610_9EURY</name>
<dbReference type="PANTHER" id="PTHR35340">
    <property type="entry name" value="PQQ ENZYME REPEAT PROTEIN-RELATED"/>
    <property type="match status" value="1"/>
</dbReference>
<accession>A0ABD5Q610</accession>
<feature type="domain" description="Pyrrolo-quinoline quinone repeat" evidence="2">
    <location>
        <begin position="258"/>
        <end position="340"/>
    </location>
</feature>
<dbReference type="InterPro" id="IPR053143">
    <property type="entry name" value="Arylsulfate_ST"/>
</dbReference>
<comment type="caution">
    <text evidence="3">The sequence shown here is derived from an EMBL/GenBank/DDBJ whole genome shotgun (WGS) entry which is preliminary data.</text>
</comment>
<dbReference type="EMBL" id="JBHSHT010000002">
    <property type="protein sequence ID" value="MFC4826134.1"/>
    <property type="molecule type" value="Genomic_DNA"/>
</dbReference>
<keyword evidence="4" id="KW-1185">Reference proteome</keyword>
<proteinExistence type="predicted"/>
<evidence type="ECO:0000256" key="1">
    <source>
        <dbReference type="SAM" id="Phobius"/>
    </source>
</evidence>
<dbReference type="GeneID" id="73046772"/>
<dbReference type="Pfam" id="PF05935">
    <property type="entry name" value="Arylsulfotrans"/>
    <property type="match status" value="1"/>
</dbReference>
<keyword evidence="1" id="KW-0472">Membrane</keyword>
<dbReference type="InterPro" id="IPR010262">
    <property type="entry name" value="Arylsulfotransferase_bact"/>
</dbReference>
<dbReference type="InterPro" id="IPR011042">
    <property type="entry name" value="6-blade_b-propeller_TolB-like"/>
</dbReference>
<dbReference type="RefSeq" id="WP_254268242.1">
    <property type="nucleotide sequence ID" value="NZ_CP100400.1"/>
</dbReference>
<dbReference type="Gene3D" id="2.120.10.30">
    <property type="entry name" value="TolB, C-terminal domain"/>
    <property type="match status" value="1"/>
</dbReference>
<reference evidence="3 4" key="1">
    <citation type="journal article" date="2019" name="Int. J. Syst. Evol. Microbiol.">
        <title>The Global Catalogue of Microorganisms (GCM) 10K type strain sequencing project: providing services to taxonomists for standard genome sequencing and annotation.</title>
        <authorList>
            <consortium name="The Broad Institute Genomics Platform"/>
            <consortium name="The Broad Institute Genome Sequencing Center for Infectious Disease"/>
            <person name="Wu L."/>
            <person name="Ma J."/>
        </authorList>
    </citation>
    <scope>NUCLEOTIDE SEQUENCE [LARGE SCALE GENOMIC DNA]</scope>
    <source>
        <strain evidence="3 4">XZYJ18</strain>
    </source>
</reference>
<dbReference type="Pfam" id="PF13360">
    <property type="entry name" value="PQQ_2"/>
    <property type="match status" value="1"/>
</dbReference>
<evidence type="ECO:0000313" key="3">
    <source>
        <dbReference type="EMBL" id="MFC4826134.1"/>
    </source>
</evidence>
<protein>
    <submittedName>
        <fullName evidence="3">Aryl-sulfate sulfotransferase</fullName>
    </submittedName>
</protein>
<dbReference type="InterPro" id="IPR002372">
    <property type="entry name" value="PQQ_rpt_dom"/>
</dbReference>
<dbReference type="AlphaFoldDB" id="A0ABD5Q610"/>
<sequence length="422" mass="47115">MKRRRRMRYLAWFVFLLVLILGAQGLTANQGVSATSAAEGPYEGHTLVSVQSYGLDGKLLELNEKSEVVWKFDPPNSRVFDAEQLDNGNFLVAVTTKLPPAKCPDEQLEVASEQCIEASVVELDYETKEVVWEYSWYDEKITHHEVHDVDRLENGNTAIVDMGNDRAFVVNESGAITWEWQAENHLAEGTQFHETYGGPADPGGEKDWTHMNDIDKLENGNFQLSVRNFDVVVEVNPETKDIVNVVGEPGNTEILDHQHNPYELRNGTVLVADSGNDRVVELNATTDEVVWQYGGRGLLHWPRDADRLPNGNTLIVDTFNDRVVEVNERGEVVWAYEGVQMPYTADRLSVPEEDHETVPGSELRSRHVGTDSVQSTLKQAEAYAAFVFPSWMNLPELLTLAGIVLGTLLLLLEGSVAVARDG</sequence>
<keyword evidence="1" id="KW-0812">Transmembrane</keyword>
<organism evidence="3 4">
    <name type="scientific">Halorussus aquaticus</name>
    <dbReference type="NCBI Taxonomy" id="2953748"/>
    <lineage>
        <taxon>Archaea</taxon>
        <taxon>Methanobacteriati</taxon>
        <taxon>Methanobacteriota</taxon>
        <taxon>Stenosarchaea group</taxon>
        <taxon>Halobacteria</taxon>
        <taxon>Halobacteriales</taxon>
        <taxon>Haladaptataceae</taxon>
        <taxon>Halorussus</taxon>
    </lineage>
</organism>
<keyword evidence="1" id="KW-1133">Transmembrane helix</keyword>
<dbReference type="SUPFAM" id="SSF63829">
    <property type="entry name" value="Calcium-dependent phosphotriesterase"/>
    <property type="match status" value="1"/>
</dbReference>
<evidence type="ECO:0000313" key="4">
    <source>
        <dbReference type="Proteomes" id="UP001595945"/>
    </source>
</evidence>
<dbReference type="Proteomes" id="UP001595945">
    <property type="component" value="Unassembled WGS sequence"/>
</dbReference>
<dbReference type="PANTHER" id="PTHR35340:SF5">
    <property type="entry name" value="ASST-DOMAIN-CONTAINING PROTEIN"/>
    <property type="match status" value="1"/>
</dbReference>
<evidence type="ECO:0000259" key="2">
    <source>
        <dbReference type="Pfam" id="PF13360"/>
    </source>
</evidence>
<feature type="transmembrane region" description="Helical" evidence="1">
    <location>
        <begin position="397"/>
        <end position="419"/>
    </location>
</feature>